<dbReference type="EMBL" id="SRJD01000032">
    <property type="protein sequence ID" value="TGA96019.1"/>
    <property type="molecule type" value="Genomic_DNA"/>
</dbReference>
<keyword evidence="4 8" id="KW-1003">Cell membrane</keyword>
<gene>
    <name evidence="10" type="ORF">E4665_16855</name>
</gene>
<keyword evidence="7 8" id="KW-0472">Membrane</keyword>
<sequence length="185" mass="19183">MKTKELVEIALFAAILGVLGFLPPIPLPFTPVPITLQNVGVLMAGMFLGIRAATSSMVLFVLLVIAGAPILGGGHGGVGAIFGSVSGGFVLGWIAEAFVISLILSFSKKPPVWLLIVAGLAGGIVVLYPIATLWQAALMHVSWWSALAMDAVFIPGDVIKTVFVALLAVQLRERVGGPGRASSQI</sequence>
<keyword evidence="11" id="KW-1185">Reference proteome</keyword>
<dbReference type="AlphaFoldDB" id="A0A4Z0GKD1"/>
<comment type="caution">
    <text evidence="10">The sequence shown here is derived from an EMBL/GenBank/DDBJ whole genome shotgun (WGS) entry which is preliminary data.</text>
</comment>
<evidence type="ECO:0000256" key="5">
    <source>
        <dbReference type="ARBA" id="ARBA00022692"/>
    </source>
</evidence>
<feature type="transmembrane region" description="Helical" evidence="9">
    <location>
        <begin position="80"/>
        <end position="105"/>
    </location>
</feature>
<keyword evidence="6 9" id="KW-1133">Transmembrane helix</keyword>
<accession>A0A4Z0GKD1</accession>
<evidence type="ECO:0000256" key="7">
    <source>
        <dbReference type="ARBA" id="ARBA00023136"/>
    </source>
</evidence>
<dbReference type="GO" id="GO:0015225">
    <property type="term" value="F:biotin transmembrane transporter activity"/>
    <property type="evidence" value="ECO:0007669"/>
    <property type="project" value="UniProtKB-UniRule"/>
</dbReference>
<feature type="transmembrane region" description="Helical" evidence="9">
    <location>
        <begin position="31"/>
        <end position="50"/>
    </location>
</feature>
<evidence type="ECO:0000256" key="6">
    <source>
        <dbReference type="ARBA" id="ARBA00022989"/>
    </source>
</evidence>
<evidence type="ECO:0000256" key="2">
    <source>
        <dbReference type="ARBA" id="ARBA00010692"/>
    </source>
</evidence>
<feature type="transmembrane region" description="Helical" evidence="9">
    <location>
        <begin position="57"/>
        <end position="74"/>
    </location>
</feature>
<evidence type="ECO:0000256" key="4">
    <source>
        <dbReference type="ARBA" id="ARBA00022475"/>
    </source>
</evidence>
<dbReference type="PANTHER" id="PTHR34295:SF4">
    <property type="entry name" value="BIOTIN TRANSPORTER BIOY-RELATED"/>
    <property type="match status" value="1"/>
</dbReference>
<keyword evidence="3 8" id="KW-0813">Transport</keyword>
<dbReference type="PANTHER" id="PTHR34295">
    <property type="entry name" value="BIOTIN TRANSPORTER BIOY"/>
    <property type="match status" value="1"/>
</dbReference>
<evidence type="ECO:0000256" key="1">
    <source>
        <dbReference type="ARBA" id="ARBA00004651"/>
    </source>
</evidence>
<dbReference type="GO" id="GO:0005886">
    <property type="term" value="C:plasma membrane"/>
    <property type="evidence" value="ECO:0007669"/>
    <property type="project" value="UniProtKB-SubCell"/>
</dbReference>
<feature type="transmembrane region" description="Helical" evidence="9">
    <location>
        <begin position="7"/>
        <end position="25"/>
    </location>
</feature>
<name>A0A4Z0GKD1_9BACL</name>
<evidence type="ECO:0000313" key="10">
    <source>
        <dbReference type="EMBL" id="TGA96019.1"/>
    </source>
</evidence>
<comment type="similarity">
    <text evidence="2 8">Belongs to the BioY family.</text>
</comment>
<comment type="subcellular location">
    <subcellularLocation>
        <location evidence="1 8">Cell membrane</location>
        <topology evidence="1 8">Multi-pass membrane protein</topology>
    </subcellularLocation>
</comment>
<dbReference type="PIRSF" id="PIRSF016661">
    <property type="entry name" value="BioY"/>
    <property type="match status" value="1"/>
</dbReference>
<dbReference type="Gene3D" id="1.10.1760.20">
    <property type="match status" value="1"/>
</dbReference>
<keyword evidence="5 9" id="KW-0812">Transmembrane</keyword>
<evidence type="ECO:0000256" key="9">
    <source>
        <dbReference type="SAM" id="Phobius"/>
    </source>
</evidence>
<dbReference type="Proteomes" id="UP000298347">
    <property type="component" value="Unassembled WGS sequence"/>
</dbReference>
<evidence type="ECO:0000313" key="11">
    <source>
        <dbReference type="Proteomes" id="UP000298347"/>
    </source>
</evidence>
<evidence type="ECO:0000256" key="3">
    <source>
        <dbReference type="ARBA" id="ARBA00022448"/>
    </source>
</evidence>
<proteinExistence type="inferred from homology"/>
<protein>
    <recommendedName>
        <fullName evidence="8">Biotin transporter</fullName>
    </recommendedName>
</protein>
<evidence type="ECO:0000256" key="8">
    <source>
        <dbReference type="PIRNR" id="PIRNR016661"/>
    </source>
</evidence>
<feature type="transmembrane region" description="Helical" evidence="9">
    <location>
        <begin position="112"/>
        <end position="131"/>
    </location>
</feature>
<reference evidence="10 11" key="1">
    <citation type="journal article" date="2015" name="Int. J. Syst. Evol. Microbiol.">
        <title>Sporolactobacillus shoreae sp. nov. and Sporolactobacillus spathodeae sp. nov., two spore-forming lactic acid bacteria isolated from tree barks in Thailand.</title>
        <authorList>
            <person name="Thamacharoensuk T."/>
            <person name="Kitahara M."/>
            <person name="Ohkuma M."/>
            <person name="Thongchul N."/>
            <person name="Tanasupawat S."/>
        </authorList>
    </citation>
    <scope>NUCLEOTIDE SEQUENCE [LARGE SCALE GENOMIC DNA]</scope>
    <source>
        <strain evidence="10 11">BK92</strain>
    </source>
</reference>
<organism evidence="10 11">
    <name type="scientific">Sporolactobacillus shoreae</name>
    <dbReference type="NCBI Taxonomy" id="1465501"/>
    <lineage>
        <taxon>Bacteria</taxon>
        <taxon>Bacillati</taxon>
        <taxon>Bacillota</taxon>
        <taxon>Bacilli</taxon>
        <taxon>Bacillales</taxon>
        <taxon>Sporolactobacillaceae</taxon>
        <taxon>Sporolactobacillus</taxon>
    </lineage>
</organism>
<dbReference type="OrthoDB" id="9803495at2"/>
<dbReference type="Pfam" id="PF02632">
    <property type="entry name" value="BioY"/>
    <property type="match status" value="1"/>
</dbReference>
<dbReference type="InterPro" id="IPR003784">
    <property type="entry name" value="BioY"/>
</dbReference>
<dbReference type="RefSeq" id="WP_135349966.1">
    <property type="nucleotide sequence ID" value="NZ_SRJD01000032.1"/>
</dbReference>
<feature type="transmembrane region" description="Helical" evidence="9">
    <location>
        <begin position="143"/>
        <end position="169"/>
    </location>
</feature>